<feature type="chain" id="PRO_5041744141" description="Immunoglobulin V-set domain-containing protein" evidence="3">
    <location>
        <begin position="22"/>
        <end position="211"/>
    </location>
</feature>
<reference evidence="5" key="1">
    <citation type="submission" date="2023-08" db="EMBL/GenBank/DDBJ databases">
        <title>Chromosome-level Genome Assembly of mud carp (Cirrhinus molitorella).</title>
        <authorList>
            <person name="Liu H."/>
        </authorList>
    </citation>
    <scope>NUCLEOTIDE SEQUENCE</scope>
    <source>
        <strain evidence="5">Prfri</strain>
        <tissue evidence="5">Muscle</tissue>
    </source>
</reference>
<evidence type="ECO:0000259" key="4">
    <source>
        <dbReference type="Pfam" id="PF07686"/>
    </source>
</evidence>
<evidence type="ECO:0000313" key="5">
    <source>
        <dbReference type="EMBL" id="KAK2886175.1"/>
    </source>
</evidence>
<evidence type="ECO:0000256" key="3">
    <source>
        <dbReference type="SAM" id="SignalP"/>
    </source>
</evidence>
<keyword evidence="2" id="KW-0812">Transmembrane</keyword>
<dbReference type="Pfam" id="PF07686">
    <property type="entry name" value="V-set"/>
    <property type="match status" value="1"/>
</dbReference>
<evidence type="ECO:0000256" key="1">
    <source>
        <dbReference type="SAM" id="MobiDB-lite"/>
    </source>
</evidence>
<dbReference type="Gene3D" id="2.60.40.10">
    <property type="entry name" value="Immunoglobulins"/>
    <property type="match status" value="1"/>
</dbReference>
<comment type="caution">
    <text evidence="5">The sequence shown here is derived from an EMBL/GenBank/DDBJ whole genome shotgun (WGS) entry which is preliminary data.</text>
</comment>
<dbReference type="AlphaFoldDB" id="A0AA88PDZ1"/>
<keyword evidence="2" id="KW-1133">Transmembrane helix</keyword>
<feature type="transmembrane region" description="Helical" evidence="2">
    <location>
        <begin position="141"/>
        <end position="164"/>
    </location>
</feature>
<keyword evidence="3" id="KW-0732">Signal</keyword>
<dbReference type="Proteomes" id="UP001187343">
    <property type="component" value="Unassembled WGS sequence"/>
</dbReference>
<keyword evidence="6" id="KW-1185">Reference proteome</keyword>
<name>A0AA88PDZ1_9TELE</name>
<feature type="domain" description="Immunoglobulin V-set" evidence="4">
    <location>
        <begin position="21"/>
        <end position="123"/>
    </location>
</feature>
<protein>
    <recommendedName>
        <fullName evidence="4">Immunoglobulin V-set domain-containing protein</fullName>
    </recommendedName>
</protein>
<feature type="signal peptide" evidence="3">
    <location>
        <begin position="1"/>
        <end position="21"/>
    </location>
</feature>
<feature type="region of interest" description="Disordered" evidence="1">
    <location>
        <begin position="182"/>
        <end position="211"/>
    </location>
</feature>
<keyword evidence="2" id="KW-0472">Membrane</keyword>
<dbReference type="InterPro" id="IPR013106">
    <property type="entry name" value="Ig_V-set"/>
</dbReference>
<gene>
    <name evidence="5" type="ORF">Q8A67_017012</name>
</gene>
<accession>A0AA88PDZ1</accession>
<evidence type="ECO:0000313" key="6">
    <source>
        <dbReference type="Proteomes" id="UP001187343"/>
    </source>
</evidence>
<proteinExistence type="predicted"/>
<dbReference type="InterPro" id="IPR013783">
    <property type="entry name" value="Ig-like_fold"/>
</dbReference>
<evidence type="ECO:0000256" key="2">
    <source>
        <dbReference type="SAM" id="Phobius"/>
    </source>
</evidence>
<organism evidence="5 6">
    <name type="scientific">Cirrhinus molitorella</name>
    <name type="common">mud carp</name>
    <dbReference type="NCBI Taxonomy" id="172907"/>
    <lineage>
        <taxon>Eukaryota</taxon>
        <taxon>Metazoa</taxon>
        <taxon>Chordata</taxon>
        <taxon>Craniata</taxon>
        <taxon>Vertebrata</taxon>
        <taxon>Euteleostomi</taxon>
        <taxon>Actinopterygii</taxon>
        <taxon>Neopterygii</taxon>
        <taxon>Teleostei</taxon>
        <taxon>Ostariophysi</taxon>
        <taxon>Cypriniformes</taxon>
        <taxon>Cyprinidae</taxon>
        <taxon>Labeoninae</taxon>
        <taxon>Labeonini</taxon>
        <taxon>Cirrhinus</taxon>
    </lineage>
</organism>
<dbReference type="EMBL" id="JAUYZG010000016">
    <property type="protein sequence ID" value="KAK2886175.1"/>
    <property type="molecule type" value="Genomic_DNA"/>
</dbReference>
<sequence length="211" mass="23027">MKLHRFFTLITCLALTGAVSAMTVDVKRGQNIILPVKTPEMGDVNRVTLLRHYENGTPVPIFRYCSNNEKKRGCSAIDNNRTSLQLGSENVSVIILDASATDAGTHFVEVIGNSAITETFTVEFTEPSGGQSFTVNPPQDIITVVIFVVMSVLLIIVVTVVIVCKRKKWRKPDSYDCTVDSEVADSQSSVTGADERNTDTSSENPCLPCPK</sequence>